<evidence type="ECO:0000256" key="4">
    <source>
        <dbReference type="ARBA" id="ARBA00022723"/>
    </source>
</evidence>
<dbReference type="GO" id="GO:0003697">
    <property type="term" value="F:single-stranded DNA binding"/>
    <property type="evidence" value="ECO:0007669"/>
    <property type="project" value="TreeGrafter"/>
</dbReference>
<protein>
    <recommendedName>
        <fullName evidence="9">Endonuclease/exonuclease/phosphatase domain-containing protein</fullName>
    </recommendedName>
</protein>
<evidence type="ECO:0000256" key="7">
    <source>
        <dbReference type="ARBA" id="ARBA00022842"/>
    </source>
</evidence>
<dbReference type="GO" id="GO:0004518">
    <property type="term" value="F:nuclease activity"/>
    <property type="evidence" value="ECO:0007669"/>
    <property type="project" value="UniProtKB-KW"/>
</dbReference>
<evidence type="ECO:0000256" key="2">
    <source>
        <dbReference type="ARBA" id="ARBA00001946"/>
    </source>
</evidence>
<gene>
    <name evidence="10" type="ORF">Terrestrivirus10_26</name>
</gene>
<keyword evidence="7" id="KW-0460">Magnesium</keyword>
<evidence type="ECO:0000256" key="8">
    <source>
        <dbReference type="ARBA" id="ARBA00023204"/>
    </source>
</evidence>
<dbReference type="GO" id="GO:0046872">
    <property type="term" value="F:metal ion binding"/>
    <property type="evidence" value="ECO:0007669"/>
    <property type="project" value="UniProtKB-KW"/>
</dbReference>
<evidence type="ECO:0000259" key="9">
    <source>
        <dbReference type="Pfam" id="PF03372"/>
    </source>
</evidence>
<keyword evidence="5" id="KW-0227">DNA damage</keyword>
<keyword evidence="3" id="KW-0540">Nuclease</keyword>
<proteinExistence type="predicted"/>
<evidence type="ECO:0000313" key="10">
    <source>
        <dbReference type="EMBL" id="AYV76642.1"/>
    </source>
</evidence>
<dbReference type="SUPFAM" id="SSF56219">
    <property type="entry name" value="DNase I-like"/>
    <property type="match status" value="1"/>
</dbReference>
<accession>A0A3G4ZP18</accession>
<sequence>MFSEYTCSDDYPIKCDMDSDNYGLCKKIEEDCNNDQSVGELVINPNDKNEDVGSKYGYTDEHLNDWCGRVSIDLSTKSEPGQNGSSSLPNTFKVMTFNIWGLIKGSGEYLEFLKETMQIRMQEIVKLVKEYDPDVVCIQEMTNLSFEYLKELNEMYEYKSEPDFDIKRYAQMRNRNVEVFVYSKYKPININIASISGNLGYNNAFLLVEYSNIIIINCYLQAGSKHSPGQENNWIHYSRCRKQELKAIRLVIEQLNENKLPIILTGDFNTDLGGNSEDWPELNEFKKINIIDTWKQLKGSGGLTEDTDINHMRWNTKFMEKRFRYDGILYKNTNTDIKIVPKEIEVIGKNLIPLNKELSEKFLKLFVPQDKDSDKKIKYYDTEKKLLALWPSDHFGVIATFQFINK</sequence>
<dbReference type="GO" id="GO:0006302">
    <property type="term" value="P:double-strand break repair"/>
    <property type="evidence" value="ECO:0007669"/>
    <property type="project" value="TreeGrafter"/>
</dbReference>
<reference evidence="10" key="1">
    <citation type="submission" date="2018-10" db="EMBL/GenBank/DDBJ databases">
        <title>Hidden diversity of soil giant viruses.</title>
        <authorList>
            <person name="Schulz F."/>
            <person name="Alteio L."/>
            <person name="Goudeau D."/>
            <person name="Ryan E.M."/>
            <person name="Malmstrom R.R."/>
            <person name="Blanchard J."/>
            <person name="Woyke T."/>
        </authorList>
    </citation>
    <scope>NUCLEOTIDE SEQUENCE</scope>
    <source>
        <strain evidence="10">TEV1</strain>
    </source>
</reference>
<organism evidence="10">
    <name type="scientific">Terrestrivirus sp</name>
    <dbReference type="NCBI Taxonomy" id="2487775"/>
    <lineage>
        <taxon>Viruses</taxon>
        <taxon>Varidnaviria</taxon>
        <taxon>Bamfordvirae</taxon>
        <taxon>Nucleocytoviricota</taxon>
        <taxon>Megaviricetes</taxon>
        <taxon>Imitervirales</taxon>
        <taxon>Mimiviridae</taxon>
        <taxon>Klosneuvirinae</taxon>
    </lineage>
</organism>
<keyword evidence="8" id="KW-0234">DNA repair</keyword>
<dbReference type="Gene3D" id="3.60.10.10">
    <property type="entry name" value="Endonuclease/exonuclease/phosphatase"/>
    <property type="match status" value="1"/>
</dbReference>
<name>A0A3G4ZP18_9VIRU</name>
<feature type="domain" description="Endonuclease/exonuclease/phosphatase" evidence="9">
    <location>
        <begin position="95"/>
        <end position="272"/>
    </location>
</feature>
<keyword evidence="4" id="KW-0479">Metal-binding</keyword>
<evidence type="ECO:0000256" key="1">
    <source>
        <dbReference type="ARBA" id="ARBA00001936"/>
    </source>
</evidence>
<dbReference type="GO" id="GO:0070260">
    <property type="term" value="F:5'-tyrosyl-DNA phosphodiesterase activity"/>
    <property type="evidence" value="ECO:0007669"/>
    <property type="project" value="TreeGrafter"/>
</dbReference>
<evidence type="ECO:0000256" key="6">
    <source>
        <dbReference type="ARBA" id="ARBA00022801"/>
    </source>
</evidence>
<dbReference type="InterPro" id="IPR036691">
    <property type="entry name" value="Endo/exonu/phosph_ase_sf"/>
</dbReference>
<dbReference type="PANTHER" id="PTHR15822">
    <property type="entry name" value="TRAF AND TNF RECEPTOR-ASSOCIATED PROTEIN"/>
    <property type="match status" value="1"/>
</dbReference>
<dbReference type="Pfam" id="PF03372">
    <property type="entry name" value="Exo_endo_phos"/>
    <property type="match status" value="1"/>
</dbReference>
<dbReference type="InterPro" id="IPR005135">
    <property type="entry name" value="Endo/exonuclease/phosphatase"/>
</dbReference>
<comment type="cofactor">
    <cofactor evidence="1">
        <name>Mn(2+)</name>
        <dbReference type="ChEBI" id="CHEBI:29035"/>
    </cofactor>
</comment>
<dbReference type="EMBL" id="MK071988">
    <property type="protein sequence ID" value="AYV76642.1"/>
    <property type="molecule type" value="Genomic_DNA"/>
</dbReference>
<dbReference type="PANTHER" id="PTHR15822:SF4">
    <property type="entry name" value="TYROSYL-DNA PHOSPHODIESTERASE 2"/>
    <property type="match status" value="1"/>
</dbReference>
<dbReference type="InterPro" id="IPR051547">
    <property type="entry name" value="TDP2-like"/>
</dbReference>
<keyword evidence="6" id="KW-0378">Hydrolase</keyword>
<comment type="cofactor">
    <cofactor evidence="2">
        <name>Mg(2+)</name>
        <dbReference type="ChEBI" id="CHEBI:18420"/>
    </cofactor>
</comment>
<evidence type="ECO:0000256" key="3">
    <source>
        <dbReference type="ARBA" id="ARBA00022722"/>
    </source>
</evidence>
<evidence type="ECO:0000256" key="5">
    <source>
        <dbReference type="ARBA" id="ARBA00022763"/>
    </source>
</evidence>